<evidence type="ECO:0000256" key="7">
    <source>
        <dbReference type="SAM" id="Phobius"/>
    </source>
</evidence>
<feature type="transmembrane region" description="Helical" evidence="7">
    <location>
        <begin position="352"/>
        <end position="375"/>
    </location>
</feature>
<dbReference type="PANTHER" id="PTHR43266">
    <property type="entry name" value="MACROLIDE-EFFLUX PROTEIN"/>
    <property type="match status" value="1"/>
</dbReference>
<dbReference type="PRINTS" id="PR01988">
    <property type="entry name" value="EXPORTERBACE"/>
</dbReference>
<dbReference type="Pfam" id="PF07690">
    <property type="entry name" value="MFS_1"/>
    <property type="match status" value="1"/>
</dbReference>
<dbReference type="PROSITE" id="PS50850">
    <property type="entry name" value="MFS"/>
    <property type="match status" value="1"/>
</dbReference>
<evidence type="ECO:0000256" key="2">
    <source>
        <dbReference type="ARBA" id="ARBA00022448"/>
    </source>
</evidence>
<dbReference type="InterPro" id="IPR022324">
    <property type="entry name" value="Bacilysin_exporter_BacE_put"/>
</dbReference>
<dbReference type="EMBL" id="JAGGLD010000008">
    <property type="protein sequence ID" value="MBP2002410.1"/>
    <property type="molecule type" value="Genomic_DNA"/>
</dbReference>
<dbReference type="InterPro" id="IPR020846">
    <property type="entry name" value="MFS_dom"/>
</dbReference>
<dbReference type="InterPro" id="IPR036259">
    <property type="entry name" value="MFS_trans_sf"/>
</dbReference>
<evidence type="ECO:0000313" key="10">
    <source>
        <dbReference type="Proteomes" id="UP001519288"/>
    </source>
</evidence>
<reference evidence="9 10" key="1">
    <citation type="submission" date="2021-03" db="EMBL/GenBank/DDBJ databases">
        <title>Genomic Encyclopedia of Type Strains, Phase IV (KMG-IV): sequencing the most valuable type-strain genomes for metagenomic binning, comparative biology and taxonomic classification.</title>
        <authorList>
            <person name="Goeker M."/>
        </authorList>
    </citation>
    <scope>NUCLEOTIDE SEQUENCE [LARGE SCALE GENOMIC DNA]</scope>
    <source>
        <strain evidence="9 10">DSM 26806</strain>
    </source>
</reference>
<dbReference type="PANTHER" id="PTHR43266:SF2">
    <property type="entry name" value="MAJOR FACILITATOR SUPERFAMILY (MFS) PROFILE DOMAIN-CONTAINING PROTEIN"/>
    <property type="match status" value="1"/>
</dbReference>
<keyword evidence="4 7" id="KW-0812">Transmembrane</keyword>
<protein>
    <submittedName>
        <fullName evidence="9">MFS family permease</fullName>
    </submittedName>
</protein>
<evidence type="ECO:0000259" key="8">
    <source>
        <dbReference type="PROSITE" id="PS50850"/>
    </source>
</evidence>
<evidence type="ECO:0000256" key="5">
    <source>
        <dbReference type="ARBA" id="ARBA00022989"/>
    </source>
</evidence>
<organism evidence="9 10">
    <name type="scientific">Paenibacillus shirakamiensis</name>
    <dbReference type="NCBI Taxonomy" id="1265935"/>
    <lineage>
        <taxon>Bacteria</taxon>
        <taxon>Bacillati</taxon>
        <taxon>Bacillota</taxon>
        <taxon>Bacilli</taxon>
        <taxon>Bacillales</taxon>
        <taxon>Paenibacillaceae</taxon>
        <taxon>Paenibacillus</taxon>
    </lineage>
</organism>
<keyword evidence="5 7" id="KW-1133">Transmembrane helix</keyword>
<keyword evidence="2" id="KW-0813">Transport</keyword>
<dbReference type="Proteomes" id="UP001519288">
    <property type="component" value="Unassembled WGS sequence"/>
</dbReference>
<feature type="domain" description="Major facilitator superfamily (MFS) profile" evidence="8">
    <location>
        <begin position="17"/>
        <end position="406"/>
    </location>
</feature>
<feature type="transmembrane region" description="Helical" evidence="7">
    <location>
        <begin position="20"/>
        <end position="44"/>
    </location>
</feature>
<dbReference type="InterPro" id="IPR011701">
    <property type="entry name" value="MFS"/>
</dbReference>
<dbReference type="CDD" id="cd06173">
    <property type="entry name" value="MFS_MefA_like"/>
    <property type="match status" value="1"/>
</dbReference>
<feature type="transmembrane region" description="Helical" evidence="7">
    <location>
        <begin position="265"/>
        <end position="286"/>
    </location>
</feature>
<evidence type="ECO:0000313" key="9">
    <source>
        <dbReference type="EMBL" id="MBP2002410.1"/>
    </source>
</evidence>
<dbReference type="RefSeq" id="WP_209865389.1">
    <property type="nucleotide sequence ID" value="NZ_JAGGLD010000008.1"/>
</dbReference>
<feature type="transmembrane region" description="Helical" evidence="7">
    <location>
        <begin position="50"/>
        <end position="71"/>
    </location>
</feature>
<feature type="transmembrane region" description="Helical" evidence="7">
    <location>
        <begin position="315"/>
        <end position="340"/>
    </location>
</feature>
<comment type="caution">
    <text evidence="9">The sequence shown here is derived from an EMBL/GenBank/DDBJ whole genome shotgun (WGS) entry which is preliminary data.</text>
</comment>
<keyword evidence="10" id="KW-1185">Reference proteome</keyword>
<keyword evidence="3" id="KW-1003">Cell membrane</keyword>
<dbReference type="Gene3D" id="1.20.1250.20">
    <property type="entry name" value="MFS general substrate transporter like domains"/>
    <property type="match status" value="1"/>
</dbReference>
<proteinExistence type="predicted"/>
<accession>A0ABS4JL10</accession>
<evidence type="ECO:0000256" key="4">
    <source>
        <dbReference type="ARBA" id="ARBA00022692"/>
    </source>
</evidence>
<evidence type="ECO:0000256" key="3">
    <source>
        <dbReference type="ARBA" id="ARBA00022475"/>
    </source>
</evidence>
<name>A0ABS4JL10_9BACL</name>
<feature type="transmembrane region" description="Helical" evidence="7">
    <location>
        <begin position="225"/>
        <end position="245"/>
    </location>
</feature>
<evidence type="ECO:0000256" key="6">
    <source>
        <dbReference type="ARBA" id="ARBA00023136"/>
    </source>
</evidence>
<dbReference type="SUPFAM" id="SSF103473">
    <property type="entry name" value="MFS general substrate transporter"/>
    <property type="match status" value="1"/>
</dbReference>
<comment type="subcellular location">
    <subcellularLocation>
        <location evidence="1">Cell membrane</location>
        <topology evidence="1">Multi-pass membrane protein</topology>
    </subcellularLocation>
</comment>
<evidence type="ECO:0000256" key="1">
    <source>
        <dbReference type="ARBA" id="ARBA00004651"/>
    </source>
</evidence>
<feature type="transmembrane region" description="Helical" evidence="7">
    <location>
        <begin position="381"/>
        <end position="403"/>
    </location>
</feature>
<keyword evidence="6 7" id="KW-0472">Membrane</keyword>
<feature type="transmembrane region" description="Helical" evidence="7">
    <location>
        <begin position="146"/>
        <end position="165"/>
    </location>
</feature>
<feature type="transmembrane region" description="Helical" evidence="7">
    <location>
        <begin position="293"/>
        <end position="309"/>
    </location>
</feature>
<gene>
    <name evidence="9" type="ORF">J2Z69_003483</name>
</gene>
<sequence length="421" mass="46362">MRNLIPSVPKPRLPTRQSLLLLSGVGISGIGDFIYLIAINILVLQMTSSPAAVAGLWMIAPLASICTKFWAGSVVDRHDQRRLMMFMDILRAIFVATLPLLPNIWIMYACIFIISMGSALFAPASQVHMTRIIPAESRKRYNSSQAFVTSGAFVLGPAIAGVVLLYGSPSIAIYLDAVSFLMSAFLISRLPRLHSQRDPQELRIKLSLRIIASDWITVIQFSRRATFIMTIYVLFQIIFIIGVSLDAQEVVMIRQVIGLSSAEYAALISLTGIGYLGGSLVNSLIIKWSSVRYLIGCGVMMVSTGYLLFALSHSFFMAAASFVLLGFSSAFSSTGFMTFYQNHISVDYMGRISSVFGLMISVMHVVTILVVGLAAEQFTLRTVYISVSALLVLLSIWLLFLTLRPSRRVHFSDQAQPSLTL</sequence>